<comment type="function">
    <text evidence="8">Acts on ADP-mannose and ADP-glucose as well as ADP-ribose. Prevents glycogen biosynthesis. The reaction catalyzed by this enzyme is a limiting step of the gluconeogenic process.</text>
</comment>
<evidence type="ECO:0000256" key="9">
    <source>
        <dbReference type="ARBA" id="ARBA00030162"/>
    </source>
</evidence>
<accession>A0ABV7WTK9</accession>
<protein>
    <recommendedName>
        <fullName evidence="4">ADP-ribose pyrophosphatase</fullName>
        <ecNumber evidence="3">3.6.1.13</ecNumber>
    </recommendedName>
    <alternativeName>
        <fullName evidence="9">ADP-ribose diphosphatase</fullName>
    </alternativeName>
    <alternativeName>
        <fullName evidence="11">ADP-ribose phosphohydrolase</fullName>
    </alternativeName>
    <alternativeName>
        <fullName evidence="10">Adenosine diphosphoribose pyrophosphatase</fullName>
    </alternativeName>
</protein>
<evidence type="ECO:0000256" key="7">
    <source>
        <dbReference type="ARBA" id="ARBA00022842"/>
    </source>
</evidence>
<sequence length="201" mass="23010">MQRDTDQFKYKIKARKSLHQGFYTMDSLTVSHQRFDGTEQEIKRELLVRPDAVCVLLVDFNADKFVFVEQFRVGAMQGDNPWLIELVAGLIDKDESPEEVGRREAQEEAGVELGRMELITQYYPSPGGTNERIHLYVAEVDSRDAYGIHGLDEESEDIRVVTPSIDEGLAWLANGTINNAASIIACQWFMLNKERLKQQWL</sequence>
<evidence type="ECO:0000256" key="3">
    <source>
        <dbReference type="ARBA" id="ARBA00012453"/>
    </source>
</evidence>
<evidence type="ECO:0000256" key="4">
    <source>
        <dbReference type="ARBA" id="ARBA00013297"/>
    </source>
</evidence>
<dbReference type="CDD" id="cd24155">
    <property type="entry name" value="NUDIX_ADPRase"/>
    <property type="match status" value="1"/>
</dbReference>
<evidence type="ECO:0000256" key="12">
    <source>
        <dbReference type="ARBA" id="ARBA00049546"/>
    </source>
</evidence>
<dbReference type="RefSeq" id="WP_290280660.1">
    <property type="nucleotide sequence ID" value="NZ_JAUFQI010000001.1"/>
</dbReference>
<dbReference type="InterPro" id="IPR015797">
    <property type="entry name" value="NUDIX_hydrolase-like_dom_sf"/>
</dbReference>
<dbReference type="Proteomes" id="UP001595710">
    <property type="component" value="Unassembled WGS sequence"/>
</dbReference>
<keyword evidence="15" id="KW-1185">Reference proteome</keyword>
<dbReference type="EC" id="3.6.1.13" evidence="3"/>
<evidence type="ECO:0000256" key="8">
    <source>
        <dbReference type="ARBA" id="ARBA00025164"/>
    </source>
</evidence>
<evidence type="ECO:0000256" key="10">
    <source>
        <dbReference type="ARBA" id="ARBA00030308"/>
    </source>
</evidence>
<dbReference type="Gene3D" id="3.90.79.10">
    <property type="entry name" value="Nucleoside Triphosphate Pyrophosphohydrolase"/>
    <property type="match status" value="1"/>
</dbReference>
<dbReference type="Pfam" id="PF00293">
    <property type="entry name" value="NUDIX"/>
    <property type="match status" value="1"/>
</dbReference>
<evidence type="ECO:0000256" key="6">
    <source>
        <dbReference type="ARBA" id="ARBA00022801"/>
    </source>
</evidence>
<evidence type="ECO:0000256" key="1">
    <source>
        <dbReference type="ARBA" id="ARBA00001946"/>
    </source>
</evidence>
<dbReference type="EMBL" id="JBHRYN010000010">
    <property type="protein sequence ID" value="MFC3701644.1"/>
    <property type="molecule type" value="Genomic_DNA"/>
</dbReference>
<comment type="caution">
    <text evidence="14">The sequence shown here is derived from an EMBL/GenBank/DDBJ whole genome shotgun (WGS) entry which is preliminary data.</text>
</comment>
<evidence type="ECO:0000256" key="5">
    <source>
        <dbReference type="ARBA" id="ARBA00022723"/>
    </source>
</evidence>
<dbReference type="SUPFAM" id="SSF55811">
    <property type="entry name" value="Nudix"/>
    <property type="match status" value="1"/>
</dbReference>
<dbReference type="PANTHER" id="PTHR11839">
    <property type="entry name" value="UDP/ADP-SUGAR PYROPHOSPHATASE"/>
    <property type="match status" value="1"/>
</dbReference>
<keyword evidence="5" id="KW-0479">Metal-binding</keyword>
<reference evidence="15" key="1">
    <citation type="journal article" date="2019" name="Int. J. Syst. Evol. Microbiol.">
        <title>The Global Catalogue of Microorganisms (GCM) 10K type strain sequencing project: providing services to taxonomists for standard genome sequencing and annotation.</title>
        <authorList>
            <consortium name="The Broad Institute Genomics Platform"/>
            <consortium name="The Broad Institute Genome Sequencing Center for Infectious Disease"/>
            <person name="Wu L."/>
            <person name="Ma J."/>
        </authorList>
    </citation>
    <scope>NUCLEOTIDE SEQUENCE [LARGE SCALE GENOMIC DNA]</scope>
    <source>
        <strain evidence="15">CECT 8288</strain>
    </source>
</reference>
<comment type="catalytic activity">
    <reaction evidence="12">
        <text>ADP-D-ribose + H2O = D-ribose 5-phosphate + AMP + 2 H(+)</text>
        <dbReference type="Rhea" id="RHEA:10412"/>
        <dbReference type="ChEBI" id="CHEBI:15377"/>
        <dbReference type="ChEBI" id="CHEBI:15378"/>
        <dbReference type="ChEBI" id="CHEBI:57967"/>
        <dbReference type="ChEBI" id="CHEBI:78346"/>
        <dbReference type="ChEBI" id="CHEBI:456215"/>
        <dbReference type="EC" id="3.6.1.13"/>
    </reaction>
</comment>
<dbReference type="PROSITE" id="PS51462">
    <property type="entry name" value="NUDIX"/>
    <property type="match status" value="1"/>
</dbReference>
<proteinExistence type="inferred from homology"/>
<dbReference type="InterPro" id="IPR000086">
    <property type="entry name" value="NUDIX_hydrolase_dom"/>
</dbReference>
<organism evidence="14 15">
    <name type="scientific">Reinekea marina</name>
    <dbReference type="NCBI Taxonomy" id="1310421"/>
    <lineage>
        <taxon>Bacteria</taxon>
        <taxon>Pseudomonadati</taxon>
        <taxon>Pseudomonadota</taxon>
        <taxon>Gammaproteobacteria</taxon>
        <taxon>Oceanospirillales</taxon>
        <taxon>Saccharospirillaceae</taxon>
        <taxon>Reinekea</taxon>
    </lineage>
</organism>
<evidence type="ECO:0000313" key="14">
    <source>
        <dbReference type="EMBL" id="MFC3701644.1"/>
    </source>
</evidence>
<evidence type="ECO:0000256" key="11">
    <source>
        <dbReference type="ARBA" id="ARBA00033056"/>
    </source>
</evidence>
<gene>
    <name evidence="14" type="ORF">ACFOND_08350</name>
</gene>
<feature type="domain" description="Nudix hydrolase" evidence="13">
    <location>
        <begin position="47"/>
        <end position="185"/>
    </location>
</feature>
<dbReference type="PANTHER" id="PTHR11839:SF5">
    <property type="entry name" value="ADP-RIBOSE PYROPHOSPHATASE"/>
    <property type="match status" value="1"/>
</dbReference>
<evidence type="ECO:0000256" key="2">
    <source>
        <dbReference type="ARBA" id="ARBA00007482"/>
    </source>
</evidence>
<evidence type="ECO:0000259" key="13">
    <source>
        <dbReference type="PROSITE" id="PS51462"/>
    </source>
</evidence>
<dbReference type="NCBIfam" id="TIGR00052">
    <property type="entry name" value="nudix-type nucleoside diphosphatase, YffH/AdpP family"/>
    <property type="match status" value="1"/>
</dbReference>
<comment type="cofactor">
    <cofactor evidence="1">
        <name>Mg(2+)</name>
        <dbReference type="ChEBI" id="CHEBI:18420"/>
    </cofactor>
</comment>
<keyword evidence="7" id="KW-0460">Magnesium</keyword>
<evidence type="ECO:0000313" key="15">
    <source>
        <dbReference type="Proteomes" id="UP001595710"/>
    </source>
</evidence>
<name>A0ABV7WTK9_9GAMM</name>
<keyword evidence="6" id="KW-0378">Hydrolase</keyword>
<dbReference type="InterPro" id="IPR004385">
    <property type="entry name" value="NDP_pyrophosphatase"/>
</dbReference>
<comment type="similarity">
    <text evidence="2">Belongs to the Nudix hydrolase family. NudF subfamily.</text>
</comment>